<accession>A0A5D0MIC3</accession>
<proteinExistence type="predicted"/>
<protein>
    <submittedName>
        <fullName evidence="2">Uncharacterized protein</fullName>
    </submittedName>
</protein>
<feature type="transmembrane region" description="Helical" evidence="1">
    <location>
        <begin position="65"/>
        <end position="85"/>
    </location>
</feature>
<evidence type="ECO:0000256" key="1">
    <source>
        <dbReference type="SAM" id="Phobius"/>
    </source>
</evidence>
<name>A0A5D0MIC3_9BACT</name>
<feature type="transmembrane region" description="Helical" evidence="1">
    <location>
        <begin position="12"/>
        <end position="30"/>
    </location>
</feature>
<sequence>MKEQLFADNSLYFLIISIIAFIFFYLQILVNAQKDNSKKIKKLLFIPFYFYFYLTAKIKKHNNKLILIGITISLLLILFFGYEYINHITEQKEAIPH</sequence>
<keyword evidence="3" id="KW-1185">Reference proteome</keyword>
<keyword evidence="1" id="KW-1133">Transmembrane helix</keyword>
<reference evidence="2" key="1">
    <citation type="submission" date="2019-08" db="EMBL/GenBank/DDBJ databases">
        <title>Genomic characterization of a novel candidate phylum (ARYD3) from a high temperature, high salinity tertiary oil reservoir in north central Oklahoma, USA.</title>
        <authorList>
            <person name="Youssef N.H."/>
            <person name="Yadav A."/>
            <person name="Elshahed M.S."/>
        </authorList>
    </citation>
    <scope>NUCLEOTIDE SEQUENCE [LARGE SCALE GENOMIC DNA]</scope>
    <source>
        <strain evidence="2">ARYD3</strain>
    </source>
</reference>
<comment type="caution">
    <text evidence="2">The sequence shown here is derived from an EMBL/GenBank/DDBJ whole genome shotgun (WGS) entry which is preliminary data.</text>
</comment>
<gene>
    <name evidence="2" type="ORF">FXF47_06125</name>
</gene>
<evidence type="ECO:0000313" key="3">
    <source>
        <dbReference type="Proteomes" id="UP000324143"/>
    </source>
</evidence>
<keyword evidence="1" id="KW-0812">Transmembrane</keyword>
<dbReference type="EMBL" id="VSIX01000058">
    <property type="protein sequence ID" value="TYB30998.1"/>
    <property type="molecule type" value="Genomic_DNA"/>
</dbReference>
<keyword evidence="1" id="KW-0472">Membrane</keyword>
<dbReference type="Proteomes" id="UP000324143">
    <property type="component" value="Unassembled WGS sequence"/>
</dbReference>
<organism evidence="2 3">
    <name type="scientific">Candidatus Mcinerneyibacterium aminivorans</name>
    <dbReference type="NCBI Taxonomy" id="2703815"/>
    <lineage>
        <taxon>Bacteria</taxon>
        <taxon>Candidatus Macinerneyibacteriota</taxon>
        <taxon>Candidatus Mcinerneyibacteria</taxon>
        <taxon>Candidatus Mcinerneyibacteriales</taxon>
        <taxon>Candidatus Mcinerneyibacteriaceae</taxon>
        <taxon>Candidatus Mcinerneyibacterium</taxon>
    </lineage>
</organism>
<dbReference type="AlphaFoldDB" id="A0A5D0MIC3"/>
<evidence type="ECO:0000313" key="2">
    <source>
        <dbReference type="EMBL" id="TYB30998.1"/>
    </source>
</evidence>